<reference evidence="3 4" key="1">
    <citation type="journal article" date="2016" name="Genome Biol. Evol.">
        <title>Divergent and convergent evolution of fungal pathogenicity.</title>
        <authorList>
            <person name="Shang Y."/>
            <person name="Xiao G."/>
            <person name="Zheng P."/>
            <person name="Cen K."/>
            <person name="Zhan S."/>
            <person name="Wang C."/>
        </authorList>
    </citation>
    <scope>NUCLEOTIDE SEQUENCE [LARGE SCALE GENOMIC DNA]</scope>
    <source>
        <strain evidence="3 4">RCEF 2490</strain>
    </source>
</reference>
<gene>
    <name evidence="3" type="ORF">AAL_07816</name>
</gene>
<dbReference type="Proteomes" id="UP000078544">
    <property type="component" value="Unassembled WGS sequence"/>
</dbReference>
<keyword evidence="1" id="KW-0732">Signal</keyword>
<dbReference type="Pfam" id="PF10528">
    <property type="entry name" value="GLEYA"/>
    <property type="match status" value="1"/>
</dbReference>
<feature type="domain" description="PA14" evidence="2">
    <location>
        <begin position="116"/>
        <end position="280"/>
    </location>
</feature>
<organism evidence="3 4">
    <name type="scientific">Moelleriella libera RCEF 2490</name>
    <dbReference type="NCBI Taxonomy" id="1081109"/>
    <lineage>
        <taxon>Eukaryota</taxon>
        <taxon>Fungi</taxon>
        <taxon>Dikarya</taxon>
        <taxon>Ascomycota</taxon>
        <taxon>Pezizomycotina</taxon>
        <taxon>Sordariomycetes</taxon>
        <taxon>Hypocreomycetidae</taxon>
        <taxon>Hypocreales</taxon>
        <taxon>Clavicipitaceae</taxon>
        <taxon>Moelleriella</taxon>
    </lineage>
</organism>
<proteinExistence type="predicted"/>
<feature type="signal peptide" evidence="1">
    <location>
        <begin position="1"/>
        <end position="20"/>
    </location>
</feature>
<name>A0A167WR43_9HYPO</name>
<feature type="chain" id="PRO_5007894045" evidence="1">
    <location>
        <begin position="21"/>
        <end position="296"/>
    </location>
</feature>
<dbReference type="InterPro" id="IPR037524">
    <property type="entry name" value="PA14/GLEYA"/>
</dbReference>
<dbReference type="OrthoDB" id="4388755at2759"/>
<dbReference type="Gene3D" id="2.60.120.1560">
    <property type="match status" value="1"/>
</dbReference>
<keyword evidence="4" id="KW-1185">Reference proteome</keyword>
<protein>
    <submittedName>
        <fullName evidence="3">Proteinase inhibitor</fullName>
    </submittedName>
</protein>
<evidence type="ECO:0000256" key="1">
    <source>
        <dbReference type="SAM" id="SignalP"/>
    </source>
</evidence>
<dbReference type="AlphaFoldDB" id="A0A167WR43"/>
<dbReference type="STRING" id="1081109.A0A167WR43"/>
<accession>A0A167WR43</accession>
<dbReference type="PROSITE" id="PS51820">
    <property type="entry name" value="PA14"/>
    <property type="match status" value="1"/>
</dbReference>
<dbReference type="EMBL" id="AZGY01000026">
    <property type="protein sequence ID" value="KZZ89168.1"/>
    <property type="molecule type" value="Genomic_DNA"/>
</dbReference>
<dbReference type="InterPro" id="IPR018871">
    <property type="entry name" value="GLEYA_adhesin_domain"/>
</dbReference>
<comment type="caution">
    <text evidence="3">The sequence shown here is derived from an EMBL/GenBank/DDBJ whole genome shotgun (WGS) entry which is preliminary data.</text>
</comment>
<evidence type="ECO:0000313" key="4">
    <source>
        <dbReference type="Proteomes" id="UP000078544"/>
    </source>
</evidence>
<sequence length="296" mass="32275">MSFFSIRATILLLCVSIASSMLWERLVETYISTLTVTVASDCGSIATTSDSLGATAALPTFVTSLVTTNLRVFPTPVTPSSGKTPDQTSGPSPPPFCTSGVQFQFYKLAKGDAWGPGRIPLNGDYLKPPFHKGDVLSALFGELPLLTGTTKFIGFTNGPADTRTIYGKSTQNTTDYFIIKHTGYFYSSQGGTYQVQVTRDVDEAAWMWWDQKARFGYTSQNADLRAGFQKDDGTFTFSVGPNTYTPYRIMWANAQEYGGFPFVWKGPGGETIVSATQPANGQLFVSCNILEAPYFD</sequence>
<evidence type="ECO:0000313" key="3">
    <source>
        <dbReference type="EMBL" id="KZZ89168.1"/>
    </source>
</evidence>
<evidence type="ECO:0000259" key="2">
    <source>
        <dbReference type="PROSITE" id="PS51820"/>
    </source>
</evidence>